<dbReference type="Gene3D" id="3.40.50.11310">
    <property type="entry name" value="Bacterial phosphonate metabolism protein PhnH"/>
    <property type="match status" value="1"/>
</dbReference>
<gene>
    <name evidence="1" type="ORF">FHS82_002348</name>
</gene>
<protein>
    <submittedName>
        <fullName evidence="1">Alpha-D-ribose 1-methylphosphonate 5-triphosphate synthase subunit PhnH</fullName>
        <ecNumber evidence="1">2.7.8.37</ecNumber>
    </submittedName>
</protein>
<organism evidence="1 2">
    <name type="scientific">Pseudochelatococcus lubricantis</name>
    <dbReference type="NCBI Taxonomy" id="1538102"/>
    <lineage>
        <taxon>Bacteria</taxon>
        <taxon>Pseudomonadati</taxon>
        <taxon>Pseudomonadota</taxon>
        <taxon>Alphaproteobacteria</taxon>
        <taxon>Hyphomicrobiales</taxon>
        <taxon>Chelatococcaceae</taxon>
        <taxon>Pseudochelatococcus</taxon>
    </lineage>
</organism>
<evidence type="ECO:0000313" key="2">
    <source>
        <dbReference type="Proteomes" id="UP001429580"/>
    </source>
</evidence>
<reference evidence="1 2" key="1">
    <citation type="submission" date="2020-03" db="EMBL/GenBank/DDBJ databases">
        <title>Genomic Encyclopedia of Type Strains, Phase IV (KMG-IV): sequencing the most valuable type-strain genomes for metagenomic binning, comparative biology and taxonomic classification.</title>
        <authorList>
            <person name="Goeker M."/>
        </authorList>
    </citation>
    <scope>NUCLEOTIDE SEQUENCE [LARGE SCALE GENOMIC DNA]</scope>
    <source>
        <strain evidence="1 2">DSM 103870</strain>
    </source>
</reference>
<keyword evidence="2" id="KW-1185">Reference proteome</keyword>
<comment type="caution">
    <text evidence="1">The sequence shown here is derived from an EMBL/GenBank/DDBJ whole genome shotgun (WGS) entry which is preliminary data.</text>
</comment>
<proteinExistence type="predicted"/>
<accession>A0ABX0V2Q4</accession>
<sequence>MTATLPSGAGFTDAVGQTQALFRVLMDAMARPGSIGRMPFDLAPPAPLTPELAAIALTMADQEASLWLDPGLSAVDAVARYLRFHTGAPLTDDPAQGAFALIGDPRHMPPLDAFSQGLEDYPDRSTTLVIAVEELAAATPDNARAFVLEGPGIAERAAFIASPLPDDFRAQLQRNRARFPRGVDCLFACAGRIAAIPRSSTIIGGV</sequence>
<dbReference type="PIRSF" id="PIRSF020680">
    <property type="entry name" value="PhnH"/>
    <property type="match status" value="1"/>
</dbReference>
<dbReference type="SUPFAM" id="SSF159709">
    <property type="entry name" value="PhnH-like"/>
    <property type="match status" value="1"/>
</dbReference>
<name>A0ABX0V2Q4_9HYPH</name>
<dbReference type="NCBIfam" id="TIGR03292">
    <property type="entry name" value="PhnH_redo"/>
    <property type="match status" value="1"/>
</dbReference>
<dbReference type="Proteomes" id="UP001429580">
    <property type="component" value="Unassembled WGS sequence"/>
</dbReference>
<dbReference type="Pfam" id="PF05845">
    <property type="entry name" value="PhnH"/>
    <property type="match status" value="1"/>
</dbReference>
<keyword evidence="1" id="KW-0808">Transferase</keyword>
<evidence type="ECO:0000313" key="1">
    <source>
        <dbReference type="EMBL" id="NIJ58500.1"/>
    </source>
</evidence>
<dbReference type="EC" id="2.7.8.37" evidence="1"/>
<dbReference type="RefSeq" id="WP_166952875.1">
    <property type="nucleotide sequence ID" value="NZ_JAASQI010000005.1"/>
</dbReference>
<dbReference type="InterPro" id="IPR008772">
    <property type="entry name" value="Phosphonate_metab_PhnH"/>
</dbReference>
<dbReference type="GO" id="GO:0061693">
    <property type="term" value="F:alpha-D-ribose 1-methylphosphonate 5-triphosphate synthase activity"/>
    <property type="evidence" value="ECO:0007669"/>
    <property type="project" value="UniProtKB-EC"/>
</dbReference>
<dbReference type="EMBL" id="JAASQI010000005">
    <property type="protein sequence ID" value="NIJ58500.1"/>
    <property type="molecule type" value="Genomic_DNA"/>
</dbReference>
<dbReference type="InterPro" id="IPR038058">
    <property type="entry name" value="PhnH-like_sp"/>
</dbReference>